<dbReference type="SUPFAM" id="SSF53098">
    <property type="entry name" value="Ribonuclease H-like"/>
    <property type="match status" value="1"/>
</dbReference>
<comment type="caution">
    <text evidence="3">The sequence shown here is derived from an EMBL/GenBank/DDBJ whole genome shotgun (WGS) entry which is preliminary data.</text>
</comment>
<feature type="compositionally biased region" description="Polar residues" evidence="1">
    <location>
        <begin position="1"/>
        <end position="12"/>
    </location>
</feature>
<evidence type="ECO:0000313" key="3">
    <source>
        <dbReference type="EMBL" id="ORX96970.1"/>
    </source>
</evidence>
<organism evidence="3 4">
    <name type="scientific">Clohesyomyces aquaticus</name>
    <dbReference type="NCBI Taxonomy" id="1231657"/>
    <lineage>
        <taxon>Eukaryota</taxon>
        <taxon>Fungi</taxon>
        <taxon>Dikarya</taxon>
        <taxon>Ascomycota</taxon>
        <taxon>Pezizomycotina</taxon>
        <taxon>Dothideomycetes</taxon>
        <taxon>Pleosporomycetidae</taxon>
        <taxon>Pleosporales</taxon>
        <taxon>Lindgomycetaceae</taxon>
        <taxon>Clohesyomyces</taxon>
    </lineage>
</organism>
<dbReference type="OrthoDB" id="1920326at2759"/>
<evidence type="ECO:0000259" key="2">
    <source>
        <dbReference type="Pfam" id="PF01612"/>
    </source>
</evidence>
<dbReference type="GO" id="GO:0006139">
    <property type="term" value="P:nucleobase-containing compound metabolic process"/>
    <property type="evidence" value="ECO:0007669"/>
    <property type="project" value="InterPro"/>
</dbReference>
<dbReference type="Gene3D" id="3.30.420.10">
    <property type="entry name" value="Ribonuclease H-like superfamily/Ribonuclease H"/>
    <property type="match status" value="1"/>
</dbReference>
<dbReference type="InterPro" id="IPR036397">
    <property type="entry name" value="RNaseH_sf"/>
</dbReference>
<evidence type="ECO:0000313" key="4">
    <source>
        <dbReference type="Proteomes" id="UP000193144"/>
    </source>
</evidence>
<feature type="non-terminal residue" evidence="3">
    <location>
        <position position="202"/>
    </location>
</feature>
<protein>
    <recommendedName>
        <fullName evidence="2">3'-5' exonuclease domain-containing protein</fullName>
    </recommendedName>
</protein>
<feature type="domain" description="3'-5' exonuclease" evidence="2">
    <location>
        <begin position="68"/>
        <end position="186"/>
    </location>
</feature>
<keyword evidence="4" id="KW-1185">Reference proteome</keyword>
<proteinExistence type="predicted"/>
<feature type="region of interest" description="Disordered" evidence="1">
    <location>
        <begin position="1"/>
        <end position="20"/>
    </location>
</feature>
<accession>A0A1Y1YG24</accession>
<dbReference type="Pfam" id="PF01612">
    <property type="entry name" value="DNA_pol_A_exo1"/>
    <property type="match status" value="1"/>
</dbReference>
<dbReference type="AlphaFoldDB" id="A0A1Y1YG24"/>
<dbReference type="EMBL" id="MCFA01000244">
    <property type="protein sequence ID" value="ORX96970.1"/>
    <property type="molecule type" value="Genomic_DNA"/>
</dbReference>
<name>A0A1Y1YG24_9PLEO</name>
<evidence type="ECO:0000256" key="1">
    <source>
        <dbReference type="SAM" id="MobiDB-lite"/>
    </source>
</evidence>
<reference evidence="3 4" key="1">
    <citation type="submission" date="2016-07" db="EMBL/GenBank/DDBJ databases">
        <title>Pervasive Adenine N6-methylation of Active Genes in Fungi.</title>
        <authorList>
            <consortium name="DOE Joint Genome Institute"/>
            <person name="Mondo S.J."/>
            <person name="Dannebaum R.O."/>
            <person name="Kuo R.C."/>
            <person name="Labutti K."/>
            <person name="Haridas S."/>
            <person name="Kuo A."/>
            <person name="Salamov A."/>
            <person name="Ahrendt S.R."/>
            <person name="Lipzen A."/>
            <person name="Sullivan W."/>
            <person name="Andreopoulos W.B."/>
            <person name="Clum A."/>
            <person name="Lindquist E."/>
            <person name="Daum C."/>
            <person name="Ramamoorthy G.K."/>
            <person name="Gryganskyi A."/>
            <person name="Culley D."/>
            <person name="Magnuson J.K."/>
            <person name="James T.Y."/>
            <person name="O'Malley M.A."/>
            <person name="Stajich J.E."/>
            <person name="Spatafora J.W."/>
            <person name="Visel A."/>
            <person name="Grigoriev I.V."/>
        </authorList>
    </citation>
    <scope>NUCLEOTIDE SEQUENCE [LARGE SCALE GENOMIC DNA]</scope>
    <source>
        <strain evidence="3 4">CBS 115471</strain>
    </source>
</reference>
<dbReference type="GO" id="GO:0003676">
    <property type="term" value="F:nucleic acid binding"/>
    <property type="evidence" value="ECO:0007669"/>
    <property type="project" value="InterPro"/>
</dbReference>
<dbReference type="InterPro" id="IPR002562">
    <property type="entry name" value="3'-5'_exonuclease_dom"/>
</dbReference>
<gene>
    <name evidence="3" type="ORF">BCR34DRAFT_497317</name>
</gene>
<dbReference type="InterPro" id="IPR012337">
    <property type="entry name" value="RNaseH-like_sf"/>
</dbReference>
<sequence>MTTIKTEPLTQDANEESSEEEVQWPLSYRIHLPEDVSGQWFSGPTQQRWWNRALYRGPKDQAVQILYAKTKAESEAIAKQFLNKPIVGFDMEWPWDSEKRKRLQDKVGLIQIACEDMIGLFHIGLHIGRTCDDIIAPSLRKIIESPNITKTGVAVLNADFSRLIKFFGLKPKAAFELSHLHRLVTFGPRKPELITTKLVKLA</sequence>
<dbReference type="Proteomes" id="UP000193144">
    <property type="component" value="Unassembled WGS sequence"/>
</dbReference>
<dbReference type="GO" id="GO:0008408">
    <property type="term" value="F:3'-5' exonuclease activity"/>
    <property type="evidence" value="ECO:0007669"/>
    <property type="project" value="InterPro"/>
</dbReference>